<gene>
    <name evidence="1" type="ORF">TSPGSL018_25693</name>
</gene>
<reference evidence="1" key="1">
    <citation type="submission" date="2014-05" db="EMBL/GenBank/DDBJ databases">
        <title>The transcriptome of the halophilic microalga Tetraselmis sp. GSL018 isolated from the Great Salt Lake, Utah.</title>
        <authorList>
            <person name="Jinkerson R.E."/>
            <person name="D'Adamo S."/>
            <person name="Posewitz M.C."/>
        </authorList>
    </citation>
    <scope>NUCLEOTIDE SEQUENCE</scope>
    <source>
        <strain evidence="1">GSL018</strain>
    </source>
</reference>
<sequence length="55" mass="5995">RDPNSLPHTVQQQPDFCCPTLGAFLPDFRAPFCILFEEEELPAAAVPSPAPERGA</sequence>
<proteinExistence type="predicted"/>
<name>A0A061RUY4_9CHLO</name>
<accession>A0A061RUY4</accession>
<feature type="non-terminal residue" evidence="1">
    <location>
        <position position="1"/>
    </location>
</feature>
<organism evidence="1">
    <name type="scientific">Tetraselmis sp. GSL018</name>
    <dbReference type="NCBI Taxonomy" id="582737"/>
    <lineage>
        <taxon>Eukaryota</taxon>
        <taxon>Viridiplantae</taxon>
        <taxon>Chlorophyta</taxon>
        <taxon>core chlorophytes</taxon>
        <taxon>Chlorodendrophyceae</taxon>
        <taxon>Chlorodendrales</taxon>
        <taxon>Chlorodendraceae</taxon>
        <taxon>Tetraselmis</taxon>
    </lineage>
</organism>
<dbReference type="AlphaFoldDB" id="A0A061RUY4"/>
<evidence type="ECO:0000313" key="1">
    <source>
        <dbReference type="EMBL" id="JAC74520.1"/>
    </source>
</evidence>
<dbReference type="EMBL" id="GBEZ01011251">
    <property type="protein sequence ID" value="JAC74520.1"/>
    <property type="molecule type" value="Transcribed_RNA"/>
</dbReference>
<protein>
    <submittedName>
        <fullName evidence="1">Uncharacterized protein</fullName>
    </submittedName>
</protein>